<dbReference type="RefSeq" id="WP_147646250.1">
    <property type="nucleotide sequence ID" value="NZ_CP042806.1"/>
</dbReference>
<organism evidence="2 3">
    <name type="scientific">Terriglobus albidus</name>
    <dbReference type="NCBI Taxonomy" id="1592106"/>
    <lineage>
        <taxon>Bacteria</taxon>
        <taxon>Pseudomonadati</taxon>
        <taxon>Acidobacteriota</taxon>
        <taxon>Terriglobia</taxon>
        <taxon>Terriglobales</taxon>
        <taxon>Acidobacteriaceae</taxon>
        <taxon>Terriglobus</taxon>
    </lineage>
</organism>
<evidence type="ECO:0000313" key="2">
    <source>
        <dbReference type="EMBL" id="QEE27055.1"/>
    </source>
</evidence>
<keyword evidence="1" id="KW-0812">Transmembrane</keyword>
<dbReference type="AlphaFoldDB" id="A0A5B9E7D2"/>
<evidence type="ECO:0000313" key="3">
    <source>
        <dbReference type="Proteomes" id="UP000321820"/>
    </source>
</evidence>
<dbReference type="KEGG" id="talb:FTW19_02930"/>
<dbReference type="EMBL" id="CP042806">
    <property type="protein sequence ID" value="QEE27055.1"/>
    <property type="molecule type" value="Genomic_DNA"/>
</dbReference>
<reference evidence="2 3" key="1">
    <citation type="submission" date="2019-08" db="EMBL/GenBank/DDBJ databases">
        <title>Complete genome sequence of Terriglobus albidus strain ORNL.</title>
        <authorList>
            <person name="Podar M."/>
        </authorList>
    </citation>
    <scope>NUCLEOTIDE SEQUENCE [LARGE SCALE GENOMIC DNA]</scope>
    <source>
        <strain evidence="2 3">ORNL</strain>
    </source>
</reference>
<keyword evidence="1" id="KW-0472">Membrane</keyword>
<feature type="transmembrane region" description="Helical" evidence="1">
    <location>
        <begin position="162"/>
        <end position="181"/>
    </location>
</feature>
<dbReference type="Proteomes" id="UP000321820">
    <property type="component" value="Chromosome"/>
</dbReference>
<dbReference type="OrthoDB" id="121869at2"/>
<sequence>MTILRRVARNIAGYVVQHASPGWKEWAEGLGRELDFIESDWRALRWAVSSLPVLLDRRPRAILSSADLEIAAQKFASQKRYRVNDVWLANNKDWLVWVGPLLSCLIQLLTEHTRYWSANCVALPGLIILLTHGVLHRKPSSVPDRDDTAGMVQFYKKELERFCNVSFWFYFVGFLSVGLGYSLMVGVIGKLILGLFWTVNLWIIAWKYRNDSRHLQQIERLTGDDVSA</sequence>
<accession>A0A5B9E7D2</accession>
<protein>
    <submittedName>
        <fullName evidence="2">Uncharacterized protein</fullName>
    </submittedName>
</protein>
<keyword evidence="1" id="KW-1133">Transmembrane helix</keyword>
<proteinExistence type="predicted"/>
<gene>
    <name evidence="2" type="ORF">FTW19_02930</name>
</gene>
<keyword evidence="3" id="KW-1185">Reference proteome</keyword>
<feature type="transmembrane region" description="Helical" evidence="1">
    <location>
        <begin position="187"/>
        <end position="206"/>
    </location>
</feature>
<name>A0A5B9E7D2_9BACT</name>
<evidence type="ECO:0000256" key="1">
    <source>
        <dbReference type="SAM" id="Phobius"/>
    </source>
</evidence>